<name>A0ABQ3FW43_9BURK</name>
<sequence length="322" mass="34693">MDALSRVLALVPVTGRVDVRCHFGGPWRIEQGAADAREIQYHVLLRGTAWLDDPAGEPLTLRPGDIVMFPGGEAHRLHDGSGRPPAASTITKRDHLVVMSTAADAASTDVLCGRFYVPGSSTQLLLRHLPKRLVVHSVQADMLAAPDQDAQASVAGSRLARLIELMREEALEQGPGSEAMLNHLSAALFGLALRLGSLVDTAPQGLLALACNRQLQPALTALFEQPEAAWSLPRLAELCSMSRATFIRHFDGAFGRSASDLLTEIRMTIAGRKLEATRLSVAEIGEAVGYQSDAAFQRAFKKHSGVTPARWRVQAREGSASR</sequence>
<dbReference type="Gene3D" id="1.10.10.60">
    <property type="entry name" value="Homeodomain-like"/>
    <property type="match status" value="1"/>
</dbReference>
<dbReference type="Pfam" id="PF12852">
    <property type="entry name" value="Cupin_6"/>
    <property type="match status" value="1"/>
</dbReference>
<dbReference type="CDD" id="cd06995">
    <property type="entry name" value="cupin_YkgD-like_N"/>
    <property type="match status" value="1"/>
</dbReference>
<gene>
    <name evidence="5" type="primary">ykgD</name>
    <name evidence="5" type="ORF">GCM10007320_07470</name>
</gene>
<dbReference type="PRINTS" id="PR00032">
    <property type="entry name" value="HTHARAC"/>
</dbReference>
<dbReference type="SMART" id="SM00342">
    <property type="entry name" value="HTH_ARAC"/>
    <property type="match status" value="1"/>
</dbReference>
<dbReference type="PROSITE" id="PS01124">
    <property type="entry name" value="HTH_ARAC_FAMILY_2"/>
    <property type="match status" value="1"/>
</dbReference>
<dbReference type="SUPFAM" id="SSF51182">
    <property type="entry name" value="RmlC-like cupins"/>
    <property type="match status" value="1"/>
</dbReference>
<dbReference type="InterPro" id="IPR020449">
    <property type="entry name" value="Tscrpt_reg_AraC-type_HTH"/>
</dbReference>
<dbReference type="InterPro" id="IPR009057">
    <property type="entry name" value="Homeodomain-like_sf"/>
</dbReference>
<dbReference type="InterPro" id="IPR011051">
    <property type="entry name" value="RmlC_Cupin_sf"/>
</dbReference>
<evidence type="ECO:0000259" key="4">
    <source>
        <dbReference type="PROSITE" id="PS01124"/>
    </source>
</evidence>
<evidence type="ECO:0000256" key="1">
    <source>
        <dbReference type="ARBA" id="ARBA00023015"/>
    </source>
</evidence>
<evidence type="ECO:0000256" key="3">
    <source>
        <dbReference type="ARBA" id="ARBA00023163"/>
    </source>
</evidence>
<protein>
    <submittedName>
        <fullName evidence="5">AraC family transcriptional regulator</fullName>
    </submittedName>
</protein>
<feature type="domain" description="HTH araC/xylS-type" evidence="4">
    <location>
        <begin position="213"/>
        <end position="314"/>
    </location>
</feature>
<dbReference type="Pfam" id="PF12833">
    <property type="entry name" value="HTH_18"/>
    <property type="match status" value="1"/>
</dbReference>
<dbReference type="Proteomes" id="UP000626210">
    <property type="component" value="Unassembled WGS sequence"/>
</dbReference>
<dbReference type="InterPro" id="IPR018060">
    <property type="entry name" value="HTH_AraC"/>
</dbReference>
<evidence type="ECO:0000313" key="5">
    <source>
        <dbReference type="EMBL" id="GHC71950.1"/>
    </source>
</evidence>
<proteinExistence type="predicted"/>
<keyword evidence="1" id="KW-0805">Transcription regulation</keyword>
<organism evidence="5 6">
    <name type="scientific">Pseudorhodoferax aquiterrae</name>
    <dbReference type="NCBI Taxonomy" id="747304"/>
    <lineage>
        <taxon>Bacteria</taxon>
        <taxon>Pseudomonadati</taxon>
        <taxon>Pseudomonadota</taxon>
        <taxon>Betaproteobacteria</taxon>
        <taxon>Burkholderiales</taxon>
        <taxon>Comamonadaceae</taxon>
    </lineage>
</organism>
<dbReference type="PANTHER" id="PTHR46796:SF7">
    <property type="entry name" value="ARAC FAMILY TRANSCRIPTIONAL REGULATOR"/>
    <property type="match status" value="1"/>
</dbReference>
<dbReference type="EMBL" id="BMYK01000002">
    <property type="protein sequence ID" value="GHC71950.1"/>
    <property type="molecule type" value="Genomic_DNA"/>
</dbReference>
<accession>A0ABQ3FW43</accession>
<keyword evidence="3" id="KW-0804">Transcription</keyword>
<dbReference type="InterPro" id="IPR032783">
    <property type="entry name" value="AraC_lig"/>
</dbReference>
<keyword evidence="2" id="KW-0238">DNA-binding</keyword>
<keyword evidence="6" id="KW-1185">Reference proteome</keyword>
<dbReference type="InterPro" id="IPR050204">
    <property type="entry name" value="AraC_XylS_family_regulators"/>
</dbReference>
<comment type="caution">
    <text evidence="5">The sequence shown here is derived from an EMBL/GenBank/DDBJ whole genome shotgun (WGS) entry which is preliminary data.</text>
</comment>
<dbReference type="SUPFAM" id="SSF46689">
    <property type="entry name" value="Homeodomain-like"/>
    <property type="match status" value="2"/>
</dbReference>
<reference evidence="6" key="1">
    <citation type="journal article" date="2019" name="Int. J. Syst. Evol. Microbiol.">
        <title>The Global Catalogue of Microorganisms (GCM) 10K type strain sequencing project: providing services to taxonomists for standard genome sequencing and annotation.</title>
        <authorList>
            <consortium name="The Broad Institute Genomics Platform"/>
            <consortium name="The Broad Institute Genome Sequencing Center for Infectious Disease"/>
            <person name="Wu L."/>
            <person name="Ma J."/>
        </authorList>
    </citation>
    <scope>NUCLEOTIDE SEQUENCE [LARGE SCALE GENOMIC DNA]</scope>
    <source>
        <strain evidence="6">KCTC 23314</strain>
    </source>
</reference>
<dbReference type="PANTHER" id="PTHR46796">
    <property type="entry name" value="HTH-TYPE TRANSCRIPTIONAL ACTIVATOR RHAS-RELATED"/>
    <property type="match status" value="1"/>
</dbReference>
<evidence type="ECO:0000256" key="2">
    <source>
        <dbReference type="ARBA" id="ARBA00023125"/>
    </source>
</evidence>
<dbReference type="RefSeq" id="WP_189685684.1">
    <property type="nucleotide sequence ID" value="NZ_BMYK01000002.1"/>
</dbReference>
<evidence type="ECO:0000313" key="6">
    <source>
        <dbReference type="Proteomes" id="UP000626210"/>
    </source>
</evidence>